<dbReference type="InterPro" id="IPR007492">
    <property type="entry name" value="LytTR_DNA-bd_dom"/>
</dbReference>
<feature type="domain" description="HTH LytTR-type" evidence="7">
    <location>
        <begin position="151"/>
        <end position="245"/>
    </location>
</feature>
<protein>
    <submittedName>
        <fullName evidence="8">DNA-binding response regulator</fullName>
    </submittedName>
    <submittedName>
        <fullName evidence="9">Response regulator transcription factor</fullName>
    </submittedName>
</protein>
<dbReference type="Pfam" id="PF00072">
    <property type="entry name" value="Response_reg"/>
    <property type="match status" value="1"/>
</dbReference>
<keyword evidence="2" id="KW-0902">Two-component regulatory system</keyword>
<evidence type="ECO:0000313" key="11">
    <source>
        <dbReference type="Proteomes" id="UP001138780"/>
    </source>
</evidence>
<accession>A0A9X0WQ82</accession>
<dbReference type="PROSITE" id="PS50110">
    <property type="entry name" value="RESPONSE_REGULATORY"/>
    <property type="match status" value="1"/>
</dbReference>
<dbReference type="EMBL" id="CP072329">
    <property type="protein sequence ID" value="QUB38908.1"/>
    <property type="molecule type" value="Genomic_DNA"/>
</dbReference>
<dbReference type="Gene3D" id="3.40.50.2300">
    <property type="match status" value="1"/>
</dbReference>
<dbReference type="AlphaFoldDB" id="A0A9X0WQ82"/>
<dbReference type="RefSeq" id="WP_187538542.1">
    <property type="nucleotide sequence ID" value="NZ_CP072329.1"/>
</dbReference>
<dbReference type="PANTHER" id="PTHR37299:SF3">
    <property type="entry name" value="STAGE 0 SPORULATION PROTEIN A HOMOLOG"/>
    <property type="match status" value="1"/>
</dbReference>
<reference evidence="8" key="1">
    <citation type="submission" date="2016-12" db="EMBL/GenBank/DDBJ databases">
        <title>Draft genome of Streptococcus lactarius CCUG 66490T type strain.</title>
        <authorList>
            <person name="Salva-Serra F."/>
            <person name="Engstrom-Jakobsson H."/>
            <person name="Thorell K."/>
            <person name="Gomila M."/>
            <person name="Gonzales-Siles L."/>
            <person name="Busquets A."/>
            <person name="Jaen-Luchoro D."/>
            <person name="Karlsson R."/>
            <person name="Kristiansson E."/>
            <person name="Moore E."/>
        </authorList>
    </citation>
    <scope>NUCLEOTIDE SEQUENCE</scope>
    <source>
        <strain evidence="8">CCUG 66490</strain>
    </source>
</reference>
<evidence type="ECO:0000313" key="10">
    <source>
        <dbReference type="Proteomes" id="UP000676511"/>
    </source>
</evidence>
<dbReference type="SMART" id="SM00850">
    <property type="entry name" value="LytTR"/>
    <property type="match status" value="1"/>
</dbReference>
<evidence type="ECO:0000256" key="1">
    <source>
        <dbReference type="ARBA" id="ARBA00022490"/>
    </source>
</evidence>
<evidence type="ECO:0000259" key="6">
    <source>
        <dbReference type="PROSITE" id="PS50110"/>
    </source>
</evidence>
<reference evidence="9 10" key="2">
    <citation type="submission" date="2021-03" db="EMBL/GenBank/DDBJ databases">
        <title>Human Oral Microbial Genomes.</title>
        <authorList>
            <person name="Johnston C.D."/>
            <person name="Chen T."/>
            <person name="Dewhirst F.E."/>
        </authorList>
    </citation>
    <scope>NUCLEOTIDE SEQUENCE [LARGE SCALE GENOMIC DNA]</scope>
    <source>
        <strain evidence="9 10">CCUG 66490</strain>
    </source>
</reference>
<evidence type="ECO:0000256" key="5">
    <source>
        <dbReference type="PROSITE-ProRule" id="PRU00169"/>
    </source>
</evidence>
<proteinExistence type="predicted"/>
<dbReference type="InterPro" id="IPR001789">
    <property type="entry name" value="Sig_transdc_resp-reg_receiver"/>
</dbReference>
<keyword evidence="5" id="KW-0597">Phosphoprotein</keyword>
<evidence type="ECO:0000256" key="4">
    <source>
        <dbReference type="ARBA" id="ARBA00037164"/>
    </source>
</evidence>
<evidence type="ECO:0000313" key="8">
    <source>
        <dbReference type="EMBL" id="MBK4779256.1"/>
    </source>
</evidence>
<gene>
    <name evidence="8" type="ORF">BTU61_03460</name>
    <name evidence="9" type="ORF">J4854_10295</name>
</gene>
<keyword evidence="10" id="KW-1185">Reference proteome</keyword>
<feature type="domain" description="Response regulatory" evidence="6">
    <location>
        <begin position="2"/>
        <end position="125"/>
    </location>
</feature>
<dbReference type="Proteomes" id="UP000676511">
    <property type="component" value="Chromosome"/>
</dbReference>
<dbReference type="EMBL" id="MRXX01000004">
    <property type="protein sequence ID" value="MBK4779256.1"/>
    <property type="molecule type" value="Genomic_DNA"/>
</dbReference>
<dbReference type="Proteomes" id="UP001138780">
    <property type="component" value="Unassembled WGS sequence"/>
</dbReference>
<dbReference type="GO" id="GO:0003677">
    <property type="term" value="F:DNA binding"/>
    <property type="evidence" value="ECO:0007669"/>
    <property type="project" value="UniProtKB-KW"/>
</dbReference>
<feature type="modified residue" description="4-aspartylphosphate" evidence="5">
    <location>
        <position position="58"/>
    </location>
</feature>
<evidence type="ECO:0000256" key="3">
    <source>
        <dbReference type="ARBA" id="ARBA00023159"/>
    </source>
</evidence>
<comment type="function">
    <text evidence="4">Required for high-level post-exponential phase expression of a series of secreted proteins.</text>
</comment>
<dbReference type="PROSITE" id="PS50930">
    <property type="entry name" value="HTH_LYTTR"/>
    <property type="match status" value="1"/>
</dbReference>
<dbReference type="Gene3D" id="2.40.50.1020">
    <property type="entry name" value="LytTr DNA-binding domain"/>
    <property type="match status" value="1"/>
</dbReference>
<evidence type="ECO:0000256" key="2">
    <source>
        <dbReference type="ARBA" id="ARBA00023012"/>
    </source>
</evidence>
<dbReference type="PANTHER" id="PTHR37299">
    <property type="entry name" value="TRANSCRIPTIONAL REGULATOR-RELATED"/>
    <property type="match status" value="1"/>
</dbReference>
<name>A0A9X0WQ82_9STRE</name>
<dbReference type="SUPFAM" id="SSF52172">
    <property type="entry name" value="CheY-like"/>
    <property type="match status" value="1"/>
</dbReference>
<organism evidence="8 11">
    <name type="scientific">Streptococcus lactarius</name>
    <dbReference type="NCBI Taxonomy" id="684066"/>
    <lineage>
        <taxon>Bacteria</taxon>
        <taxon>Bacillati</taxon>
        <taxon>Bacillota</taxon>
        <taxon>Bacilli</taxon>
        <taxon>Lactobacillales</taxon>
        <taxon>Streptococcaceae</taxon>
        <taxon>Streptococcus</taxon>
    </lineage>
</organism>
<evidence type="ECO:0000313" key="9">
    <source>
        <dbReference type="EMBL" id="QUB38908.1"/>
    </source>
</evidence>
<dbReference type="CDD" id="cd17533">
    <property type="entry name" value="REC_LytTR_AgrA-like"/>
    <property type="match status" value="1"/>
</dbReference>
<sequence length="252" mass="29612">MKIFLLEDELQQQLRVEKHIATIANELDLTIEMISTGKLSEFEEYIQHSDLHQLYFLDIHIQDNEYCGLEIAQKIREANPYAIIVFITTKSEFASITYRYKVSALDFIDKNLNEDLFKSKLQGCIEYLTTIQIKNDDLTDYFEYDFRDKKIKIPFKDILYIETIGTAYKLNLVGKNFQKEIAGSLSDVLNKDEEDRYFSPHQSFIVNRSMIIGMDKKNKQLLLKEGYSCPISRSNIKRVKKLIEEQNLEYNA</sequence>
<keyword evidence="1" id="KW-0963">Cytoplasm</keyword>
<dbReference type="InterPro" id="IPR011006">
    <property type="entry name" value="CheY-like_superfamily"/>
</dbReference>
<dbReference type="SMART" id="SM00448">
    <property type="entry name" value="REC"/>
    <property type="match status" value="1"/>
</dbReference>
<evidence type="ECO:0000259" key="7">
    <source>
        <dbReference type="PROSITE" id="PS50930"/>
    </source>
</evidence>
<dbReference type="InterPro" id="IPR046947">
    <property type="entry name" value="LytR-like"/>
</dbReference>
<dbReference type="Pfam" id="PF04397">
    <property type="entry name" value="LytTR"/>
    <property type="match status" value="1"/>
</dbReference>
<dbReference type="GO" id="GO:0000156">
    <property type="term" value="F:phosphorelay response regulator activity"/>
    <property type="evidence" value="ECO:0007669"/>
    <property type="project" value="InterPro"/>
</dbReference>
<keyword evidence="3" id="KW-0010">Activator</keyword>
<keyword evidence="8" id="KW-0238">DNA-binding</keyword>